<proteinExistence type="predicted"/>
<dbReference type="Proteomes" id="UP000027337">
    <property type="component" value="Unassembled WGS sequence"/>
</dbReference>
<keyword evidence="2" id="KW-1185">Reference proteome</keyword>
<accession>A0A061SSS6</accession>
<organism evidence="1 2">
    <name type="scientific">Sulfitobacter mediterraneus</name>
    <dbReference type="NCBI Taxonomy" id="83219"/>
    <lineage>
        <taxon>Bacteria</taxon>
        <taxon>Pseudomonadati</taxon>
        <taxon>Pseudomonadota</taxon>
        <taxon>Alphaproteobacteria</taxon>
        <taxon>Rhodobacterales</taxon>
        <taxon>Roseobacteraceae</taxon>
        <taxon>Sulfitobacter</taxon>
    </lineage>
</organism>
<comment type="caution">
    <text evidence="1">The sequence shown here is derived from an EMBL/GenBank/DDBJ whole genome shotgun (WGS) entry which is preliminary data.</text>
</comment>
<dbReference type="EMBL" id="JEMU01000013">
    <property type="protein sequence ID" value="KAJ02305.1"/>
    <property type="molecule type" value="Genomic_DNA"/>
</dbReference>
<protein>
    <submittedName>
        <fullName evidence="1">Uncharacterized protein</fullName>
    </submittedName>
</protein>
<name>A0A061SSS6_9RHOB</name>
<evidence type="ECO:0000313" key="2">
    <source>
        <dbReference type="Proteomes" id="UP000027337"/>
    </source>
</evidence>
<gene>
    <name evidence="1" type="ORF">PM02_14715</name>
</gene>
<reference evidence="1 2" key="1">
    <citation type="journal article" date="2014" name="Genome Announc.">
        <title>Draft Genome Sequences of Two Isolates of the Roseobacter Group, Sulfitobacter sp. Strains 3SOLIMAR09 and 1FIGIMAR09, from Harbors of Mallorca Island (Mediterranean Sea).</title>
        <authorList>
            <person name="Mas-Llado M."/>
            <person name="Pina-Villalonga J.M."/>
            <person name="Brunet-Galmes I."/>
            <person name="Nogales B."/>
            <person name="Bosch R."/>
        </authorList>
    </citation>
    <scope>NUCLEOTIDE SEQUENCE [LARGE SCALE GENOMIC DNA]</scope>
    <source>
        <strain evidence="1 2">1FIGIMAR09</strain>
    </source>
</reference>
<dbReference type="AlphaFoldDB" id="A0A061SSS6"/>
<evidence type="ECO:0000313" key="1">
    <source>
        <dbReference type="EMBL" id="KAJ02305.1"/>
    </source>
</evidence>
<sequence>MLSLIEQPDLALFVVLIEYGDCAKNPAAKAVKSTVVCTRAAQCSPQRSGHQSSILMDLV</sequence>